<dbReference type="PANTHER" id="PTHR42752:SF1">
    <property type="entry name" value="IMIDAZOLONEPROPIONASE-RELATED"/>
    <property type="match status" value="1"/>
</dbReference>
<dbReference type="GO" id="GO:0050480">
    <property type="term" value="F:imidazolonepropionase activity"/>
    <property type="evidence" value="ECO:0007669"/>
    <property type="project" value="UniProtKB-EC"/>
</dbReference>
<keyword evidence="10" id="KW-1185">Reference proteome</keyword>
<evidence type="ECO:0000259" key="8">
    <source>
        <dbReference type="Pfam" id="PF01979"/>
    </source>
</evidence>
<gene>
    <name evidence="9" type="ORF">C0Q70_15170</name>
</gene>
<evidence type="ECO:0000256" key="1">
    <source>
        <dbReference type="ARBA" id="ARBA00000853"/>
    </source>
</evidence>
<name>A0A2T7NU54_POMCA</name>
<dbReference type="UniPathway" id="UPA00379">
    <property type="reaction ID" value="UER00551"/>
</dbReference>
<dbReference type="Gene3D" id="3.20.20.140">
    <property type="entry name" value="Metal-dependent hydrolases"/>
    <property type="match status" value="2"/>
</dbReference>
<dbReference type="InterPro" id="IPR005920">
    <property type="entry name" value="HutI"/>
</dbReference>
<dbReference type="GO" id="GO:0005737">
    <property type="term" value="C:cytoplasm"/>
    <property type="evidence" value="ECO:0007669"/>
    <property type="project" value="InterPro"/>
</dbReference>
<reference evidence="9 10" key="1">
    <citation type="submission" date="2018-04" db="EMBL/GenBank/DDBJ databases">
        <title>The genome of golden apple snail Pomacea canaliculata provides insight into stress tolerance and invasive adaptation.</title>
        <authorList>
            <person name="Liu C."/>
            <person name="Liu B."/>
            <person name="Ren Y."/>
            <person name="Zhang Y."/>
            <person name="Wang H."/>
            <person name="Li S."/>
            <person name="Jiang F."/>
            <person name="Yin L."/>
            <person name="Zhang G."/>
            <person name="Qian W."/>
            <person name="Fan W."/>
        </authorList>
    </citation>
    <scope>NUCLEOTIDE SEQUENCE [LARGE SCALE GENOMIC DNA]</scope>
    <source>
        <strain evidence="9">SZHN2017</strain>
        <tissue evidence="9">Muscle</tissue>
    </source>
</reference>
<dbReference type="GO" id="GO:0046872">
    <property type="term" value="F:metal ion binding"/>
    <property type="evidence" value="ECO:0007669"/>
    <property type="project" value="UniProtKB-KW"/>
</dbReference>
<comment type="catalytic activity">
    <reaction evidence="1">
        <text>4-imidazolone-5-propanoate + H2O = N-formimidoyl-L-glutamate</text>
        <dbReference type="Rhea" id="RHEA:23660"/>
        <dbReference type="ChEBI" id="CHEBI:15377"/>
        <dbReference type="ChEBI" id="CHEBI:58928"/>
        <dbReference type="ChEBI" id="CHEBI:77893"/>
        <dbReference type="EC" id="3.5.2.7"/>
    </reaction>
</comment>
<evidence type="ECO:0000256" key="2">
    <source>
        <dbReference type="ARBA" id="ARBA00001965"/>
    </source>
</evidence>
<organism evidence="9 10">
    <name type="scientific">Pomacea canaliculata</name>
    <name type="common">Golden apple snail</name>
    <dbReference type="NCBI Taxonomy" id="400727"/>
    <lineage>
        <taxon>Eukaryota</taxon>
        <taxon>Metazoa</taxon>
        <taxon>Spiralia</taxon>
        <taxon>Lophotrochozoa</taxon>
        <taxon>Mollusca</taxon>
        <taxon>Gastropoda</taxon>
        <taxon>Caenogastropoda</taxon>
        <taxon>Architaenioglossa</taxon>
        <taxon>Ampullarioidea</taxon>
        <taxon>Ampullariidae</taxon>
        <taxon>Pomacea</taxon>
    </lineage>
</organism>
<dbReference type="GO" id="GO:0019556">
    <property type="term" value="P:L-histidine catabolic process to glutamate and formamide"/>
    <property type="evidence" value="ECO:0007669"/>
    <property type="project" value="UniProtKB-UniPathway"/>
</dbReference>
<evidence type="ECO:0000256" key="5">
    <source>
        <dbReference type="ARBA" id="ARBA00013406"/>
    </source>
</evidence>
<dbReference type="InterPro" id="IPR032466">
    <property type="entry name" value="Metal_Hydrolase"/>
</dbReference>
<dbReference type="AlphaFoldDB" id="A0A2T7NU54"/>
<dbReference type="STRING" id="400727.A0A2T7NU54"/>
<comment type="pathway">
    <text evidence="3">Amino-acid degradation; L-histidine degradation into L-glutamate; N-formimidoyl-L-glutamate from L-histidine: step 3/3.</text>
</comment>
<protein>
    <recommendedName>
        <fullName evidence="5">Probable imidazolonepropionase</fullName>
    </recommendedName>
</protein>
<dbReference type="SUPFAM" id="SSF51556">
    <property type="entry name" value="Metallo-dependent hydrolases"/>
    <property type="match status" value="1"/>
</dbReference>
<accession>A0A2T7NU54</accession>
<evidence type="ECO:0000313" key="10">
    <source>
        <dbReference type="Proteomes" id="UP000245119"/>
    </source>
</evidence>
<evidence type="ECO:0000256" key="7">
    <source>
        <dbReference type="ARBA" id="ARBA00022801"/>
    </source>
</evidence>
<dbReference type="Proteomes" id="UP000245119">
    <property type="component" value="Linkage Group LG9"/>
</dbReference>
<dbReference type="PANTHER" id="PTHR42752">
    <property type="entry name" value="IMIDAZOLONEPROPIONASE"/>
    <property type="match status" value="1"/>
</dbReference>
<evidence type="ECO:0000313" key="9">
    <source>
        <dbReference type="EMBL" id="PVD24685.1"/>
    </source>
</evidence>
<evidence type="ECO:0000256" key="6">
    <source>
        <dbReference type="ARBA" id="ARBA00022723"/>
    </source>
</evidence>
<comment type="similarity">
    <text evidence="4">Belongs to the metallo-dependent hydrolases superfamily. HutI family.</text>
</comment>
<sequence length="246" mass="27034">MLRSGTTLVEVKSGYGLDTDSEVKMLRVIERARRSLPIDISCTFCGAHAVPRDITPEEATRRVLQEQLPRIQALTSVGELHVHNIDVFCEEGVFSVQQSREILLAGKAAGLNINFHGEELHRLNSAEMGAEIGALAISHLEEVSEEGMRAMARAAKEFPLVMNLACVTLRMSMPEVLVAATLNAAAALGRSDMHGSLEIGKLANFLILDNPRWEHLIYQMGDHNSVIKHVVWHGDIVHSTPSIDES</sequence>
<keyword evidence="6" id="KW-0479">Metal-binding</keyword>
<keyword evidence="7" id="KW-0378">Hydrolase</keyword>
<dbReference type="Pfam" id="PF01979">
    <property type="entry name" value="Amidohydro_1"/>
    <property type="match status" value="1"/>
</dbReference>
<evidence type="ECO:0000256" key="4">
    <source>
        <dbReference type="ARBA" id="ARBA00008002"/>
    </source>
</evidence>
<evidence type="ECO:0000256" key="3">
    <source>
        <dbReference type="ARBA" id="ARBA00004758"/>
    </source>
</evidence>
<comment type="cofactor">
    <cofactor evidence="2">
        <name>Fe(3+)</name>
        <dbReference type="ChEBI" id="CHEBI:29034"/>
    </cofactor>
</comment>
<dbReference type="EMBL" id="PZQS01000009">
    <property type="protein sequence ID" value="PVD24685.1"/>
    <property type="molecule type" value="Genomic_DNA"/>
</dbReference>
<dbReference type="InterPro" id="IPR006680">
    <property type="entry name" value="Amidohydro-rel"/>
</dbReference>
<dbReference type="GO" id="GO:0019557">
    <property type="term" value="P:L-histidine catabolic process to glutamate and formate"/>
    <property type="evidence" value="ECO:0007669"/>
    <property type="project" value="UniProtKB-UniPathway"/>
</dbReference>
<proteinExistence type="inferred from homology"/>
<feature type="domain" description="Amidohydrolase-related" evidence="8">
    <location>
        <begin position="167"/>
        <end position="237"/>
    </location>
</feature>
<comment type="caution">
    <text evidence="9">The sequence shown here is derived from an EMBL/GenBank/DDBJ whole genome shotgun (WGS) entry which is preliminary data.</text>
</comment>
<dbReference type="OrthoDB" id="194468at2759"/>